<evidence type="ECO:0008006" key="3">
    <source>
        <dbReference type="Google" id="ProtNLM"/>
    </source>
</evidence>
<name>A0A4Y1ZTF5_ARAVE</name>
<organism evidence="1 2">
    <name type="scientific">Araneus ventricosus</name>
    <name type="common">Orbweaver spider</name>
    <name type="synonym">Epeira ventricosa</name>
    <dbReference type="NCBI Taxonomy" id="182803"/>
    <lineage>
        <taxon>Eukaryota</taxon>
        <taxon>Metazoa</taxon>
        <taxon>Ecdysozoa</taxon>
        <taxon>Arthropoda</taxon>
        <taxon>Chelicerata</taxon>
        <taxon>Arachnida</taxon>
        <taxon>Araneae</taxon>
        <taxon>Araneomorphae</taxon>
        <taxon>Entelegynae</taxon>
        <taxon>Araneoidea</taxon>
        <taxon>Araneidae</taxon>
        <taxon>Araneus</taxon>
    </lineage>
</organism>
<comment type="caution">
    <text evidence="1">The sequence shown here is derived from an EMBL/GenBank/DDBJ whole genome shotgun (WGS) entry which is preliminary data.</text>
</comment>
<dbReference type="Gene3D" id="3.30.420.10">
    <property type="entry name" value="Ribonuclease H-like superfamily/Ribonuclease H"/>
    <property type="match status" value="1"/>
</dbReference>
<dbReference type="GO" id="GO:0003676">
    <property type="term" value="F:nucleic acid binding"/>
    <property type="evidence" value="ECO:0007669"/>
    <property type="project" value="InterPro"/>
</dbReference>
<dbReference type="PANTHER" id="PTHR46060">
    <property type="entry name" value="MARINER MOS1 TRANSPOSASE-LIKE PROTEIN"/>
    <property type="match status" value="1"/>
</dbReference>
<proteinExistence type="predicted"/>
<dbReference type="OrthoDB" id="10017160at2759"/>
<keyword evidence="2" id="KW-1185">Reference proteome</keyword>
<gene>
    <name evidence="1" type="ORF">AVEN_35363_1</name>
</gene>
<dbReference type="PANTHER" id="PTHR46060:SF1">
    <property type="entry name" value="MARINER MOS1 TRANSPOSASE-LIKE PROTEIN"/>
    <property type="match status" value="1"/>
</dbReference>
<evidence type="ECO:0000313" key="2">
    <source>
        <dbReference type="Proteomes" id="UP000499080"/>
    </source>
</evidence>
<evidence type="ECO:0000313" key="1">
    <source>
        <dbReference type="EMBL" id="GBL64998.1"/>
    </source>
</evidence>
<dbReference type="AlphaFoldDB" id="A0A4Y1ZTF5"/>
<dbReference type="EMBL" id="BGPR01077295">
    <property type="protein sequence ID" value="GBL64998.1"/>
    <property type="molecule type" value="Genomic_DNA"/>
</dbReference>
<accession>A0A4Y1ZTF5</accession>
<protein>
    <recommendedName>
        <fullName evidence="3">Mos1 transposase HTH domain-containing protein</fullName>
    </recommendedName>
</protein>
<dbReference type="InterPro" id="IPR052709">
    <property type="entry name" value="Transposase-MT_Hybrid"/>
</dbReference>
<sequence>MLKQAHGDDTVTLKTVYAWFKKFSVGREKFSVGHRSGRPIKANNARPHTATLVKRFLPQYGVTELSHPPYSPDLSPVDFFLFPKLKMALKGRKFTDIMHIQAVMTPELKLHQWRSLQELSTICTRVVTEVHSV</sequence>
<reference evidence="1 2" key="1">
    <citation type="journal article" date="2019" name="Sci. Rep.">
        <title>Orb-weaving spider Araneus ventricosus genome elucidates the spidroin gene catalogue.</title>
        <authorList>
            <person name="Kono N."/>
            <person name="Nakamura H."/>
            <person name="Ohtoshi R."/>
            <person name="Moran D.A.P."/>
            <person name="Shinohara A."/>
            <person name="Yoshida Y."/>
            <person name="Fujiwara M."/>
            <person name="Mori M."/>
            <person name="Tomita M."/>
            <person name="Arakawa K."/>
        </authorList>
    </citation>
    <scope>NUCLEOTIDE SEQUENCE [LARGE SCALE GENOMIC DNA]</scope>
</reference>
<dbReference type="Proteomes" id="UP000499080">
    <property type="component" value="Unassembled WGS sequence"/>
</dbReference>
<dbReference type="InterPro" id="IPR036397">
    <property type="entry name" value="RNaseH_sf"/>
</dbReference>